<dbReference type="GO" id="GO:0015293">
    <property type="term" value="F:symporter activity"/>
    <property type="evidence" value="ECO:0007669"/>
    <property type="project" value="UniProtKB-KW"/>
</dbReference>
<dbReference type="EMBL" id="CAKOFQ010007955">
    <property type="protein sequence ID" value="CAH2010248.1"/>
    <property type="molecule type" value="Genomic_DNA"/>
</dbReference>
<dbReference type="OrthoDB" id="2985014at2759"/>
<dbReference type="SUPFAM" id="SSF103473">
    <property type="entry name" value="MFS general substrate transporter"/>
    <property type="match status" value="1"/>
</dbReference>
<keyword evidence="5 7" id="KW-1133">Transmembrane helix</keyword>
<gene>
    <name evidence="9" type="ORF">ACAOBT_LOCUS31402</name>
</gene>
<dbReference type="InterPro" id="IPR020846">
    <property type="entry name" value="MFS_dom"/>
</dbReference>
<protein>
    <recommendedName>
        <fullName evidence="8">Major facilitator superfamily (MFS) profile domain-containing protein</fullName>
    </recommendedName>
</protein>
<dbReference type="Proteomes" id="UP001152888">
    <property type="component" value="Unassembled WGS sequence"/>
</dbReference>
<evidence type="ECO:0000259" key="8">
    <source>
        <dbReference type="PROSITE" id="PS50850"/>
    </source>
</evidence>
<keyword evidence="4" id="KW-0769">Symport</keyword>
<organism evidence="9 10">
    <name type="scientific">Acanthoscelides obtectus</name>
    <name type="common">Bean weevil</name>
    <name type="synonym">Bruchus obtectus</name>
    <dbReference type="NCBI Taxonomy" id="200917"/>
    <lineage>
        <taxon>Eukaryota</taxon>
        <taxon>Metazoa</taxon>
        <taxon>Ecdysozoa</taxon>
        <taxon>Arthropoda</taxon>
        <taxon>Hexapoda</taxon>
        <taxon>Insecta</taxon>
        <taxon>Pterygota</taxon>
        <taxon>Neoptera</taxon>
        <taxon>Endopterygota</taxon>
        <taxon>Coleoptera</taxon>
        <taxon>Polyphaga</taxon>
        <taxon>Cucujiformia</taxon>
        <taxon>Chrysomeloidea</taxon>
        <taxon>Chrysomelidae</taxon>
        <taxon>Bruchinae</taxon>
        <taxon>Bruchini</taxon>
        <taxon>Acanthoscelides</taxon>
    </lineage>
</organism>
<feature type="transmembrane region" description="Helical" evidence="7">
    <location>
        <begin position="385"/>
        <end position="404"/>
    </location>
</feature>
<dbReference type="InterPro" id="IPR011701">
    <property type="entry name" value="MFS"/>
</dbReference>
<feature type="transmembrane region" description="Helical" evidence="7">
    <location>
        <begin position="37"/>
        <end position="55"/>
    </location>
</feature>
<feature type="transmembrane region" description="Helical" evidence="7">
    <location>
        <begin position="183"/>
        <end position="206"/>
    </location>
</feature>
<feature type="transmembrane region" description="Helical" evidence="7">
    <location>
        <begin position="478"/>
        <end position="499"/>
    </location>
</feature>
<evidence type="ECO:0000256" key="6">
    <source>
        <dbReference type="ARBA" id="ARBA00023136"/>
    </source>
</evidence>
<dbReference type="InterPro" id="IPR036259">
    <property type="entry name" value="MFS_trans_sf"/>
</dbReference>
<dbReference type="AlphaFoldDB" id="A0A9P0MC06"/>
<feature type="transmembrane region" description="Helical" evidence="7">
    <location>
        <begin position="440"/>
        <end position="466"/>
    </location>
</feature>
<sequence length="514" mass="57173">MGDKMEALEVEEDLLQKPERVPRVGKSGEHATGKKKVPIRVWIGLMVFLTTYVNYTMRSNMSIAIVSMVTAQKGRVFPECKEREMEATRLPGLTTTMQSNDTNITITTTERPELPNYGPRYDWDQYTQSAILGSYFYGYIFSSLPGGIIAERYGPFAVLFWTHLISAVFNSACEFAAWVHYSLLMFCRIVLGLMAGLCYPALQCLIARWAPPSEKGKFVSCLMGNTLGTCITWPLVGAVTQAVGWGWGFHVISAQVLVYCVIFYFVAANSPEDHKWITEEEKNYIKESQGGNVSKKRATPPYKKMFTSMPFWILNILHFGNLWGLYLQITNAPKYIAEVVGFNLRDSGGLAAMPHLTRMFMGLAYGNIGDFCKKKGLPTKFIRKFFVIFSHIIPGILLIGIPFVECQPTIVVALLITSMGVNGAAVLTNLQNPQDLAPNFAGSIFGIISFIGGTTGFIVPAITGAFINHGNTIANWTWAWVIGGCMYISSGLIFILFGSTKQQEWNKKKEDDDA</sequence>
<feature type="domain" description="Major facilitator superfamily (MFS) profile" evidence="8">
    <location>
        <begin position="87"/>
        <end position="501"/>
    </location>
</feature>
<evidence type="ECO:0000256" key="2">
    <source>
        <dbReference type="ARBA" id="ARBA00022448"/>
    </source>
</evidence>
<dbReference type="GO" id="GO:0006820">
    <property type="term" value="P:monoatomic anion transport"/>
    <property type="evidence" value="ECO:0007669"/>
    <property type="project" value="TreeGrafter"/>
</dbReference>
<comment type="subcellular location">
    <subcellularLocation>
        <location evidence="1">Membrane</location>
        <topology evidence="1">Multi-pass membrane protein</topology>
    </subcellularLocation>
</comment>
<feature type="transmembrane region" description="Helical" evidence="7">
    <location>
        <begin position="218"/>
        <end position="239"/>
    </location>
</feature>
<dbReference type="PANTHER" id="PTHR11662:SF336">
    <property type="entry name" value="LP19554P"/>
    <property type="match status" value="1"/>
</dbReference>
<proteinExistence type="predicted"/>
<evidence type="ECO:0000256" key="7">
    <source>
        <dbReference type="SAM" id="Phobius"/>
    </source>
</evidence>
<evidence type="ECO:0000256" key="5">
    <source>
        <dbReference type="ARBA" id="ARBA00022989"/>
    </source>
</evidence>
<dbReference type="PANTHER" id="PTHR11662">
    <property type="entry name" value="SOLUTE CARRIER FAMILY 17"/>
    <property type="match status" value="1"/>
</dbReference>
<keyword evidence="3 7" id="KW-0812">Transmembrane</keyword>
<evidence type="ECO:0000256" key="4">
    <source>
        <dbReference type="ARBA" id="ARBA00022847"/>
    </source>
</evidence>
<evidence type="ECO:0000313" key="10">
    <source>
        <dbReference type="Proteomes" id="UP001152888"/>
    </source>
</evidence>
<dbReference type="InterPro" id="IPR050382">
    <property type="entry name" value="MFS_Na/Anion_cotransporter"/>
</dbReference>
<evidence type="ECO:0000256" key="3">
    <source>
        <dbReference type="ARBA" id="ARBA00022692"/>
    </source>
</evidence>
<dbReference type="Pfam" id="PF07690">
    <property type="entry name" value="MFS_1"/>
    <property type="match status" value="1"/>
</dbReference>
<feature type="transmembrane region" description="Helical" evidence="7">
    <location>
        <begin position="245"/>
        <end position="267"/>
    </location>
</feature>
<accession>A0A9P0MC06</accession>
<name>A0A9P0MC06_ACAOB</name>
<dbReference type="Gene3D" id="1.20.1250.20">
    <property type="entry name" value="MFS general substrate transporter like domains"/>
    <property type="match status" value="2"/>
</dbReference>
<feature type="transmembrane region" description="Helical" evidence="7">
    <location>
        <begin position="305"/>
        <end position="327"/>
    </location>
</feature>
<keyword evidence="10" id="KW-1185">Reference proteome</keyword>
<feature type="transmembrane region" description="Helical" evidence="7">
    <location>
        <begin position="156"/>
        <end position="177"/>
    </location>
</feature>
<evidence type="ECO:0000256" key="1">
    <source>
        <dbReference type="ARBA" id="ARBA00004141"/>
    </source>
</evidence>
<keyword evidence="2" id="KW-0813">Transport</keyword>
<dbReference type="PROSITE" id="PS50850">
    <property type="entry name" value="MFS"/>
    <property type="match status" value="1"/>
</dbReference>
<feature type="transmembrane region" description="Helical" evidence="7">
    <location>
        <begin position="410"/>
        <end position="428"/>
    </location>
</feature>
<reference evidence="9" key="1">
    <citation type="submission" date="2022-03" db="EMBL/GenBank/DDBJ databases">
        <authorList>
            <person name="Sayadi A."/>
        </authorList>
    </citation>
    <scope>NUCLEOTIDE SEQUENCE</scope>
</reference>
<dbReference type="FunFam" id="1.20.1250.20:FF:000003">
    <property type="entry name" value="Solute carrier family 17 member 3"/>
    <property type="match status" value="1"/>
</dbReference>
<dbReference type="GO" id="GO:0016020">
    <property type="term" value="C:membrane"/>
    <property type="evidence" value="ECO:0007669"/>
    <property type="project" value="UniProtKB-SubCell"/>
</dbReference>
<keyword evidence="6 7" id="KW-0472">Membrane</keyword>
<comment type="caution">
    <text evidence="9">The sequence shown here is derived from an EMBL/GenBank/DDBJ whole genome shotgun (WGS) entry which is preliminary data.</text>
</comment>
<evidence type="ECO:0000313" key="9">
    <source>
        <dbReference type="EMBL" id="CAH2010248.1"/>
    </source>
</evidence>